<accession>A0A4R3T8B0</accession>
<dbReference type="SUPFAM" id="SSF52833">
    <property type="entry name" value="Thioredoxin-like"/>
    <property type="match status" value="1"/>
</dbReference>
<dbReference type="Pfam" id="PF13192">
    <property type="entry name" value="Thioredoxin_3"/>
    <property type="match status" value="1"/>
</dbReference>
<organism evidence="2 3">
    <name type="scientific">Longicatena caecimuris</name>
    <dbReference type="NCBI Taxonomy" id="1796635"/>
    <lineage>
        <taxon>Bacteria</taxon>
        <taxon>Bacillati</taxon>
        <taxon>Bacillota</taxon>
        <taxon>Erysipelotrichia</taxon>
        <taxon>Erysipelotrichales</taxon>
        <taxon>Erysipelotrichaceae</taxon>
        <taxon>Longicatena</taxon>
    </lineage>
</organism>
<sequence length="86" mass="10045">MKHVKMMYLKSCPYCKQAFAMVDELKQLHKEYQDIEIETIEENDEPEKTKGLDYWYVPTYFVEGEKLLEGIPTKAKIEAVLKAALA</sequence>
<evidence type="ECO:0000313" key="3">
    <source>
        <dbReference type="Proteomes" id="UP000295773"/>
    </source>
</evidence>
<reference evidence="2 3" key="1">
    <citation type="submission" date="2019-03" db="EMBL/GenBank/DDBJ databases">
        <title>Genomic Encyclopedia of Type Strains, Phase IV (KMG-IV): sequencing the most valuable type-strain genomes for metagenomic binning, comparative biology and taxonomic classification.</title>
        <authorList>
            <person name="Goeker M."/>
        </authorList>
    </citation>
    <scope>NUCLEOTIDE SEQUENCE [LARGE SCALE GENOMIC DNA]</scope>
    <source>
        <strain evidence="2 3">DSM 29481</strain>
    </source>
</reference>
<dbReference type="RefSeq" id="WP_008688776.1">
    <property type="nucleotide sequence ID" value="NZ_AP024510.1"/>
</dbReference>
<keyword evidence="3" id="KW-1185">Reference proteome</keyword>
<dbReference type="PROSITE" id="PS51354">
    <property type="entry name" value="GLUTAREDOXIN_2"/>
    <property type="match status" value="1"/>
</dbReference>
<dbReference type="InterPro" id="IPR012336">
    <property type="entry name" value="Thioredoxin-like_fold"/>
</dbReference>
<comment type="caution">
    <text evidence="2">The sequence shown here is derived from an EMBL/GenBank/DDBJ whole genome shotgun (WGS) entry which is preliminary data.</text>
</comment>
<proteinExistence type="predicted"/>
<dbReference type="GeneID" id="73795447"/>
<feature type="domain" description="Thioredoxin-like fold" evidence="1">
    <location>
        <begin position="3"/>
        <end position="82"/>
    </location>
</feature>
<evidence type="ECO:0000259" key="1">
    <source>
        <dbReference type="Pfam" id="PF13192"/>
    </source>
</evidence>
<dbReference type="EMBL" id="SMBP01000016">
    <property type="protein sequence ID" value="TCU57740.1"/>
    <property type="molecule type" value="Genomic_DNA"/>
</dbReference>
<dbReference type="InterPro" id="IPR036249">
    <property type="entry name" value="Thioredoxin-like_sf"/>
</dbReference>
<gene>
    <name evidence="2" type="ORF">EDD61_11653</name>
</gene>
<dbReference type="AlphaFoldDB" id="A0A4R3T8B0"/>
<protein>
    <submittedName>
        <fullName evidence="2">Thioredoxin-like protein</fullName>
    </submittedName>
</protein>
<dbReference type="Proteomes" id="UP000295773">
    <property type="component" value="Unassembled WGS sequence"/>
</dbReference>
<name>A0A4R3T8B0_9FIRM</name>
<dbReference type="Gene3D" id="3.40.30.10">
    <property type="entry name" value="Glutaredoxin"/>
    <property type="match status" value="1"/>
</dbReference>
<evidence type="ECO:0000313" key="2">
    <source>
        <dbReference type="EMBL" id="TCU57740.1"/>
    </source>
</evidence>